<accession>A0A538UC50</accession>
<dbReference type="Proteomes" id="UP000319771">
    <property type="component" value="Unassembled WGS sequence"/>
</dbReference>
<reference evidence="1 2" key="1">
    <citation type="journal article" date="2019" name="Nat. Microbiol.">
        <title>Mediterranean grassland soil C-N compound turnover is dependent on rainfall and depth, and is mediated by genomically divergent microorganisms.</title>
        <authorList>
            <person name="Diamond S."/>
            <person name="Andeer P.F."/>
            <person name="Li Z."/>
            <person name="Crits-Christoph A."/>
            <person name="Burstein D."/>
            <person name="Anantharaman K."/>
            <person name="Lane K.R."/>
            <person name="Thomas B.C."/>
            <person name="Pan C."/>
            <person name="Northen T.R."/>
            <person name="Banfield J.F."/>
        </authorList>
    </citation>
    <scope>NUCLEOTIDE SEQUENCE [LARGE SCALE GENOMIC DNA]</scope>
    <source>
        <strain evidence="1">WS_11</strain>
    </source>
</reference>
<gene>
    <name evidence="1" type="ORF">E6K81_04760</name>
</gene>
<dbReference type="AlphaFoldDB" id="A0A538UC50"/>
<proteinExistence type="predicted"/>
<sequence length="96" mass="10315">MPDFDNCGKDDIRRTSSHALEAVKILKSAQAGRPFAGTVTLVVAADRLRSSSLGDVEAHFDATIVIVFHDGAPADISIDSSYHYLWDLQTGAIARA</sequence>
<organism evidence="1 2">
    <name type="scientific">Eiseniibacteriota bacterium</name>
    <dbReference type="NCBI Taxonomy" id="2212470"/>
    <lineage>
        <taxon>Bacteria</taxon>
        <taxon>Candidatus Eiseniibacteriota</taxon>
    </lineage>
</organism>
<evidence type="ECO:0000313" key="2">
    <source>
        <dbReference type="Proteomes" id="UP000319771"/>
    </source>
</evidence>
<comment type="caution">
    <text evidence="1">The sequence shown here is derived from an EMBL/GenBank/DDBJ whole genome shotgun (WGS) entry which is preliminary data.</text>
</comment>
<name>A0A538UC50_UNCEI</name>
<evidence type="ECO:0000313" key="1">
    <source>
        <dbReference type="EMBL" id="TMQ73430.1"/>
    </source>
</evidence>
<dbReference type="EMBL" id="VBPB01000069">
    <property type="protein sequence ID" value="TMQ73430.1"/>
    <property type="molecule type" value="Genomic_DNA"/>
</dbReference>
<protein>
    <submittedName>
        <fullName evidence="1">Uncharacterized protein</fullName>
    </submittedName>
</protein>